<gene>
    <name evidence="1" type="ORF">NQ318_013007</name>
</gene>
<dbReference type="InterPro" id="IPR036397">
    <property type="entry name" value="RNaseH_sf"/>
</dbReference>
<keyword evidence="2" id="KW-1185">Reference proteome</keyword>
<dbReference type="InterPro" id="IPR012337">
    <property type="entry name" value="RNaseH-like_sf"/>
</dbReference>
<dbReference type="Proteomes" id="UP001162162">
    <property type="component" value="Unassembled WGS sequence"/>
</dbReference>
<proteinExistence type="predicted"/>
<evidence type="ECO:0008006" key="3">
    <source>
        <dbReference type="Google" id="ProtNLM"/>
    </source>
</evidence>
<dbReference type="SUPFAM" id="SSF53098">
    <property type="entry name" value="Ribonuclease H-like"/>
    <property type="match status" value="1"/>
</dbReference>
<dbReference type="EMBL" id="JAPWTK010000313">
    <property type="protein sequence ID" value="KAJ8942792.1"/>
    <property type="molecule type" value="Genomic_DNA"/>
</dbReference>
<dbReference type="InterPro" id="IPR052160">
    <property type="entry name" value="Gypsy_RT_Integrase-like"/>
</dbReference>
<dbReference type="Gene3D" id="3.30.420.10">
    <property type="entry name" value="Ribonuclease H-like superfamily/Ribonuclease H"/>
    <property type="match status" value="1"/>
</dbReference>
<organism evidence="1 2">
    <name type="scientific">Aromia moschata</name>
    <dbReference type="NCBI Taxonomy" id="1265417"/>
    <lineage>
        <taxon>Eukaryota</taxon>
        <taxon>Metazoa</taxon>
        <taxon>Ecdysozoa</taxon>
        <taxon>Arthropoda</taxon>
        <taxon>Hexapoda</taxon>
        <taxon>Insecta</taxon>
        <taxon>Pterygota</taxon>
        <taxon>Neoptera</taxon>
        <taxon>Endopterygota</taxon>
        <taxon>Coleoptera</taxon>
        <taxon>Polyphaga</taxon>
        <taxon>Cucujiformia</taxon>
        <taxon>Chrysomeloidea</taxon>
        <taxon>Cerambycidae</taxon>
        <taxon>Cerambycinae</taxon>
        <taxon>Callichromatini</taxon>
        <taxon>Aromia</taxon>
    </lineage>
</organism>
<protein>
    <recommendedName>
        <fullName evidence="3">Integrase catalytic domain-containing protein</fullName>
    </recommendedName>
</protein>
<evidence type="ECO:0000313" key="1">
    <source>
        <dbReference type="EMBL" id="KAJ8942792.1"/>
    </source>
</evidence>
<reference evidence="1" key="1">
    <citation type="journal article" date="2023" name="Insect Mol. Biol.">
        <title>Genome sequencing provides insights into the evolution of gene families encoding plant cell wall-degrading enzymes in longhorned beetles.</title>
        <authorList>
            <person name="Shin N.R."/>
            <person name="Okamura Y."/>
            <person name="Kirsch R."/>
            <person name="Pauchet Y."/>
        </authorList>
    </citation>
    <scope>NUCLEOTIDE SEQUENCE</scope>
    <source>
        <strain evidence="1">AMC_N1</strain>
    </source>
</reference>
<accession>A0AAV8XX00</accession>
<name>A0AAV8XX00_9CUCU</name>
<dbReference type="GO" id="GO:0003676">
    <property type="term" value="F:nucleic acid binding"/>
    <property type="evidence" value="ECO:0007669"/>
    <property type="project" value="InterPro"/>
</dbReference>
<comment type="caution">
    <text evidence="1">The sequence shown here is derived from an EMBL/GenBank/DDBJ whole genome shotgun (WGS) entry which is preliminary data.</text>
</comment>
<dbReference type="AlphaFoldDB" id="A0AAV8XX00"/>
<sequence length="179" mass="20327">MRQYNVGSPFERIAIDVAGPFPETDNGNKYIVVVMDYFSKLPLPFQTKRLTVADALIKDWICRFGNVCRTLDIRKTRTTALHPQSDGMVERMNRTINRGTGTSFSHLFLLAYRSSVHETTGKTSASIVMGRELRLPCDLKVRLYKGTTWLERTTSELYAREWTTSTNESVQISRAPATA</sequence>
<evidence type="ECO:0000313" key="2">
    <source>
        <dbReference type="Proteomes" id="UP001162162"/>
    </source>
</evidence>
<dbReference type="PANTHER" id="PTHR47266">
    <property type="entry name" value="ENDONUCLEASE-RELATED"/>
    <property type="match status" value="1"/>
</dbReference>